<dbReference type="STRING" id="546874.SAMN04488544_2089"/>
<dbReference type="InterPro" id="IPR038732">
    <property type="entry name" value="HpyO/CreE_NAD-binding"/>
</dbReference>
<dbReference type="EMBL" id="LT629799">
    <property type="protein sequence ID" value="SDU92701.1"/>
    <property type="molecule type" value="Genomic_DNA"/>
</dbReference>
<name>A0A1H2MIF5_9ACTN</name>
<proteinExistence type="predicted"/>
<dbReference type="Pfam" id="PF13454">
    <property type="entry name" value="NAD_binding_9"/>
    <property type="match status" value="1"/>
</dbReference>
<dbReference type="AlphaFoldDB" id="A0A1H2MIF5"/>
<feature type="domain" description="FAD-dependent urate hydroxylase HpyO/Asp monooxygenase CreE-like FAD/NAD(P)-binding" evidence="1">
    <location>
        <begin position="14"/>
        <end position="191"/>
    </location>
</feature>
<evidence type="ECO:0000313" key="3">
    <source>
        <dbReference type="Proteomes" id="UP000198825"/>
    </source>
</evidence>
<dbReference type="RefSeq" id="WP_091074352.1">
    <property type="nucleotide sequence ID" value="NZ_LT629799.1"/>
</dbReference>
<protein>
    <submittedName>
        <fullName evidence="2">FAD-NAD(P)-binding</fullName>
    </submittedName>
</protein>
<dbReference type="PANTHER" id="PTHR40254:SF1">
    <property type="entry name" value="BLR0577 PROTEIN"/>
    <property type="match status" value="1"/>
</dbReference>
<evidence type="ECO:0000313" key="2">
    <source>
        <dbReference type="EMBL" id="SDU92701.1"/>
    </source>
</evidence>
<dbReference type="InterPro" id="IPR052189">
    <property type="entry name" value="L-asp_N-monooxygenase_NS-form"/>
</dbReference>
<gene>
    <name evidence="2" type="ORF">SAMN04488544_2089</name>
</gene>
<evidence type="ECO:0000259" key="1">
    <source>
        <dbReference type="Pfam" id="PF13454"/>
    </source>
</evidence>
<keyword evidence="3" id="KW-1185">Reference proteome</keyword>
<dbReference type="OrthoDB" id="3653265at2"/>
<dbReference type="Proteomes" id="UP000198825">
    <property type="component" value="Chromosome I"/>
</dbReference>
<sequence>MPANSDDRRSLVLAVVGVGPRGAGLLERLVTNAAEVAHGPVEIHLVDPFPPGGGRVWRDAQSQLLRLNTTTEDLTAFVDESVVMAGPITPGPTMAEWCLTHGRHLSDPELAAEAATVGPLEFPTRRLASAYLGWAVDETLGRLPEGVTVHTHPQRAVDLLSAGDDGGGREVVVLEDGELLAVDAVVLTNSHVDVAPAPPFAALADLAVEHGLHYLPPGYAGDLDLSAVPAGEDILVRGFGLGFVDFLVLVTEGRGGVFERLDGQADGSSDEASSLVPERQGRLRYVPSGREPRLHVGSRRGVPYHSKPMYRLRAPKPAATRFCTAEAVGALLRRGEPIDFLADVWPLVGREVTWASYVELGLGHPGRITVPWEEFAATFAALEWGSEAYARWIAEVVPDPADRFDPAVVDRPLRDVRVADRDELSRVLRRYVRDDLERRADPTWSADLGAFHGFLAVMPVIGAALASPLMDPRSLLRDFYGWFMGFFSFWASGPPPDRLEQLLALEEAGVVSFLGGGLEVGVDPERGVFVARSTTVPGEVAARSLVDATLPAFDLARVEDPLLATLAARGEVASQLLVTADGEPVDTGQLSTDGAQRLVRADGTVAERRFALGMHTTVKAAAFARPCTNAPVHRLNDHVARALLALTPAVVDDSEPVGAGRRS</sequence>
<accession>A0A1H2MIF5</accession>
<dbReference type="PANTHER" id="PTHR40254">
    <property type="entry name" value="BLR0577 PROTEIN"/>
    <property type="match status" value="1"/>
</dbReference>
<reference evidence="3" key="1">
    <citation type="submission" date="2016-10" db="EMBL/GenBank/DDBJ databases">
        <authorList>
            <person name="Varghese N."/>
            <person name="Submissions S."/>
        </authorList>
    </citation>
    <scope>NUCLEOTIDE SEQUENCE [LARGE SCALE GENOMIC DNA]</scope>
    <source>
        <strain evidence="3">DSM 21743</strain>
    </source>
</reference>
<organism evidence="2 3">
    <name type="scientific">Microlunatus sagamiharensis</name>
    <dbReference type="NCBI Taxonomy" id="546874"/>
    <lineage>
        <taxon>Bacteria</taxon>
        <taxon>Bacillati</taxon>
        <taxon>Actinomycetota</taxon>
        <taxon>Actinomycetes</taxon>
        <taxon>Propionibacteriales</taxon>
        <taxon>Propionibacteriaceae</taxon>
        <taxon>Microlunatus</taxon>
    </lineage>
</organism>